<dbReference type="GO" id="GO:0005737">
    <property type="term" value="C:cytoplasm"/>
    <property type="evidence" value="ECO:0007669"/>
    <property type="project" value="UniProtKB-SubCell"/>
</dbReference>
<dbReference type="EC" id="4.6.1.1" evidence="4 11"/>
<dbReference type="KEGG" id="apag:EIA51_11195"/>
<dbReference type="NCBIfam" id="NF006978">
    <property type="entry name" value="PRK09450.1-2"/>
    <property type="match status" value="1"/>
</dbReference>
<organism evidence="15 16">
    <name type="scientific">Avibacterium paragallinarum</name>
    <name type="common">Haemophilus gallinarum</name>
    <dbReference type="NCBI Taxonomy" id="728"/>
    <lineage>
        <taxon>Bacteria</taxon>
        <taxon>Pseudomonadati</taxon>
        <taxon>Pseudomonadota</taxon>
        <taxon>Gammaproteobacteria</taxon>
        <taxon>Pasteurellales</taxon>
        <taxon>Pasteurellaceae</taxon>
        <taxon>Avibacterium</taxon>
    </lineage>
</organism>
<reference evidence="14" key="3">
    <citation type="submission" date="2022-05" db="EMBL/GenBank/DDBJ databases">
        <authorList>
            <person name="Chen Y."/>
            <person name="Zhu J."/>
            <person name="Zhu K."/>
        </authorList>
    </citation>
    <scope>NUCLEOTIDE SEQUENCE</scope>
    <source>
        <strain evidence="14">AV25</strain>
    </source>
</reference>
<dbReference type="GeneID" id="66256986"/>
<dbReference type="SUPFAM" id="SSF81301">
    <property type="entry name" value="Nucleotidyltransferase"/>
    <property type="match status" value="1"/>
</dbReference>
<dbReference type="EMBL" id="JAMDKF010000013">
    <property type="protein sequence ID" value="MEE6041636.1"/>
    <property type="molecule type" value="Genomic_DNA"/>
</dbReference>
<dbReference type="PIRSF" id="PIRSF001444">
    <property type="entry name" value="Adenylate_cycl"/>
    <property type="match status" value="1"/>
</dbReference>
<sequence length="830" mass="96363">MNYDINSAKKQVEYLDKRRIERAISGSSPQFNQVFQTISLLLHLNHSALPGYIENAPAGIADFVLSDYQQDFLARQFNLTLAEAENSPFSHRTFFPILGVYVMGSIASISQTSASDLDIWVCHHQQISPTDRDMLRQKLLALQEWAISLGVEISLYLIDQQRFRCIRYADPLTAENCGSAQYMLLLDEFYRSAIRLAGKPLLWLHLAVEKEKEYENEVHRLIEEKIIDPNDWVDFGGLGALSANEYFGASLWQLYKGIDSPYKSVLKILLLETYSVDYPDTYLIAQEFKARLLSGDKKHHFDPYLTMLERVTNYLIHTNDLRRLEFVRRCFYIKANEYNVKVNRQTWRLAQLQNLAQTWGWSNALVQELNQRPYWKIKRVKESHNNLIKFLMFSYRHLMQFARKYKVNSSIMPQDISILTRKLYTAFEELPGKITLLNTMISSDLSENAITFIEVKNNRTFKDGWYLVNQTPDIRGFEQQRYVEYSENLNKLVAWAYFNRLLTPKTELYIFSPNVDLAKLRQFVTNLRLSLPATVPVASNEELNHSCEIKNLVVSINLTRDPTRHLSEAKATIVASDLFSFGPDEESLVGSIDLTYRNLWNEIRTLHFEGPNAILLALKVLSNKIYRGATSPQSVNVFCYSKYYQKTLRNIVTALINKCINIQVGISDIPQNNLLRVAGKNWQFFFEERGISLQEVQNISLIDNADFDVEPQDIIDNTVLPQTRHQYPYEIDTFASEGFLQFFFENNLDKTFNVYILDEKNHIEIYRNCEGEKEQKIQEINYIYQSAGLDGNENPYKIVPQNFNYPQFYQILPGANGIKIVPFFSHLVSS</sequence>
<dbReference type="Pfam" id="PF12633">
    <property type="entry name" value="Adenyl_cycl_N"/>
    <property type="match status" value="1"/>
</dbReference>
<name>A0A0F5EV98_AVIPA</name>
<evidence type="ECO:0000259" key="13">
    <source>
        <dbReference type="Pfam" id="PF12633"/>
    </source>
</evidence>
<dbReference type="PANTHER" id="PTHR38760">
    <property type="entry name" value="ADENYLATE CYCLASE"/>
    <property type="match status" value="1"/>
</dbReference>
<evidence type="ECO:0000256" key="10">
    <source>
        <dbReference type="ARBA" id="ARBA00023239"/>
    </source>
</evidence>
<protein>
    <recommendedName>
        <fullName evidence="5 11">Adenylate cyclase</fullName>
        <ecNumber evidence="4 11">4.6.1.1</ecNumber>
    </recommendedName>
</protein>
<proteinExistence type="inferred from homology"/>
<comment type="subcellular location">
    <subcellularLocation>
        <location evidence="2 11">Cytoplasm</location>
    </subcellularLocation>
</comment>
<dbReference type="Pfam" id="PF01295">
    <property type="entry name" value="Adenylate_cycl"/>
    <property type="match status" value="1"/>
</dbReference>
<gene>
    <name evidence="15" type="ORF">DM482_08380</name>
    <name evidence="14" type="ORF">M5S13_07030</name>
</gene>
<evidence type="ECO:0000313" key="15">
    <source>
        <dbReference type="EMBL" id="PXZ38579.1"/>
    </source>
</evidence>
<dbReference type="GO" id="GO:0004016">
    <property type="term" value="F:adenylate cyclase activity"/>
    <property type="evidence" value="ECO:0007669"/>
    <property type="project" value="UniProtKB-EC"/>
</dbReference>
<feature type="domain" description="Adenylate cyclase class-I N-terminal" evidence="13">
    <location>
        <begin position="5"/>
        <end position="203"/>
    </location>
</feature>
<keyword evidence="7" id="KW-0547">Nucleotide-binding</keyword>
<dbReference type="GO" id="GO:0005524">
    <property type="term" value="F:ATP binding"/>
    <property type="evidence" value="ECO:0007669"/>
    <property type="project" value="UniProtKB-KW"/>
</dbReference>
<reference evidence="15 16" key="1">
    <citation type="submission" date="2018-06" db="EMBL/GenBank/DDBJ databases">
        <authorList>
            <person name="Teymurazov M."/>
            <person name="Kislichkina A."/>
            <person name="Abaymova A."/>
            <person name="Mukhina T."/>
            <person name="Mayskaya N."/>
            <person name="Svetoch E."/>
            <person name="Bogun A."/>
        </authorList>
    </citation>
    <scope>NUCLEOTIDE SEQUENCE [LARGE SCALE GENOMIC DNA]</scope>
    <source>
        <strain evidence="15 16">SCPM-O-B-8406</strain>
    </source>
</reference>
<evidence type="ECO:0000256" key="4">
    <source>
        <dbReference type="ARBA" id="ARBA00012201"/>
    </source>
</evidence>
<evidence type="ECO:0000256" key="11">
    <source>
        <dbReference type="RuleBase" id="RU000604"/>
    </source>
</evidence>
<evidence type="ECO:0000256" key="3">
    <source>
        <dbReference type="ARBA" id="ARBA00007901"/>
    </source>
</evidence>
<keyword evidence="8" id="KW-0067">ATP-binding</keyword>
<evidence type="ECO:0000256" key="9">
    <source>
        <dbReference type="ARBA" id="ARBA00022998"/>
    </source>
</evidence>
<comment type="similarity">
    <text evidence="3 12">Belongs to the adenylyl cyclase class-1 family.</text>
</comment>
<evidence type="ECO:0000313" key="14">
    <source>
        <dbReference type="EMBL" id="MEE6041636.1"/>
    </source>
</evidence>
<comment type="caution">
    <text evidence="15">The sequence shown here is derived from an EMBL/GenBank/DDBJ whole genome shotgun (WGS) entry which is preliminary data.</text>
</comment>
<dbReference type="PROSITE" id="PS01092">
    <property type="entry name" value="ADENYLATE_CYCLASE_1_1"/>
    <property type="match status" value="1"/>
</dbReference>
<evidence type="ECO:0000256" key="5">
    <source>
        <dbReference type="ARBA" id="ARBA00021420"/>
    </source>
</evidence>
<dbReference type="PROSITE" id="PS01093">
    <property type="entry name" value="ADENYLATE_CYCLASE_1_2"/>
    <property type="match status" value="1"/>
</dbReference>
<dbReference type="Proteomes" id="UP001347884">
    <property type="component" value="Unassembled WGS sequence"/>
</dbReference>
<evidence type="ECO:0000313" key="17">
    <source>
        <dbReference type="Proteomes" id="UP001347884"/>
    </source>
</evidence>
<evidence type="ECO:0000313" key="16">
    <source>
        <dbReference type="Proteomes" id="UP000247594"/>
    </source>
</evidence>
<accession>A0A0F5EV98</accession>
<dbReference type="InterPro" id="IPR000274">
    <property type="entry name" value="Adenylate_cyclase_1"/>
</dbReference>
<evidence type="ECO:0000256" key="1">
    <source>
        <dbReference type="ARBA" id="ARBA00001593"/>
    </source>
</evidence>
<evidence type="ECO:0000256" key="8">
    <source>
        <dbReference type="ARBA" id="ARBA00022840"/>
    </source>
</evidence>
<dbReference type="InterPro" id="IPR024685">
    <property type="entry name" value="Adenylate_cyclase_1_N"/>
</dbReference>
<dbReference type="AlphaFoldDB" id="A0A0F5EV98"/>
<keyword evidence="9 11" id="KW-0115">cAMP biosynthesis</keyword>
<keyword evidence="10 11" id="KW-0456">Lyase</keyword>
<dbReference type="RefSeq" id="WP_035686484.1">
    <property type="nucleotide sequence ID" value="NZ_CP034110.1"/>
</dbReference>
<dbReference type="InterPro" id="IPR043519">
    <property type="entry name" value="NT_sf"/>
</dbReference>
<dbReference type="InterPro" id="IPR024686">
    <property type="entry name" value="Adenylate_cyclase_1_CS"/>
</dbReference>
<evidence type="ECO:0000256" key="7">
    <source>
        <dbReference type="ARBA" id="ARBA00022741"/>
    </source>
</evidence>
<dbReference type="PANTHER" id="PTHR38760:SF1">
    <property type="entry name" value="ADENYLATE CYCLASE"/>
    <property type="match status" value="1"/>
</dbReference>
<evidence type="ECO:0000256" key="6">
    <source>
        <dbReference type="ARBA" id="ARBA00022490"/>
    </source>
</evidence>
<dbReference type="GO" id="GO:0006171">
    <property type="term" value="P:cAMP biosynthetic process"/>
    <property type="evidence" value="ECO:0007669"/>
    <property type="project" value="UniProtKB-KW"/>
</dbReference>
<dbReference type="EMBL" id="QJPJ01000013">
    <property type="protein sequence ID" value="PXZ38579.1"/>
    <property type="molecule type" value="Genomic_DNA"/>
</dbReference>
<evidence type="ECO:0000256" key="12">
    <source>
        <dbReference type="RuleBase" id="RU004184"/>
    </source>
</evidence>
<dbReference type="Proteomes" id="UP000247594">
    <property type="component" value="Unassembled WGS sequence"/>
</dbReference>
<keyword evidence="6" id="KW-0963">Cytoplasm</keyword>
<keyword evidence="17" id="KW-1185">Reference proteome</keyword>
<comment type="catalytic activity">
    <reaction evidence="1 11">
        <text>ATP = 3',5'-cyclic AMP + diphosphate</text>
        <dbReference type="Rhea" id="RHEA:15389"/>
        <dbReference type="ChEBI" id="CHEBI:30616"/>
        <dbReference type="ChEBI" id="CHEBI:33019"/>
        <dbReference type="ChEBI" id="CHEBI:58165"/>
        <dbReference type="EC" id="4.6.1.1"/>
    </reaction>
</comment>
<reference evidence="14 17" key="2">
    <citation type="journal article" date="2022" name="Front. Microbiol.">
        <title>Commensal bacteria contribute to the growth of multidrug-resistant Avibacterium paragallinarum in chickens.</title>
        <authorList>
            <person name="Zhu J."/>
            <person name="Chen Y."/>
            <person name="Wu Y."/>
            <person name="Wang Y."/>
            <person name="Zhu K."/>
        </authorList>
    </citation>
    <scope>NUCLEOTIDE SEQUENCE [LARGE SCALE GENOMIC DNA]</scope>
    <source>
        <strain evidence="14 17">AV25</strain>
    </source>
</reference>
<evidence type="ECO:0000256" key="2">
    <source>
        <dbReference type="ARBA" id="ARBA00004496"/>
    </source>
</evidence>